<sequence length="142" mass="16853">MDEFSSRIEALEHQWMRAWAQRDRNVMKALASKDFIFLLGSNSPAILDRASWLEAATTRFRCNGYRFDEVYVRRHGNIAVFATRMTLDATMGDHDWSGETWLMDLWQKGKVRRKWRIVERTISRPDVDAKMPDAIRSMQLWR</sequence>
<accession>A0A1I5MNV8</accession>
<dbReference type="InterPro" id="IPR032710">
    <property type="entry name" value="NTF2-like_dom_sf"/>
</dbReference>
<proteinExistence type="predicted"/>
<evidence type="ECO:0000313" key="2">
    <source>
        <dbReference type="EMBL" id="SFP11249.1"/>
    </source>
</evidence>
<name>A0A1I5MNV8_9SPHN</name>
<dbReference type="EMBL" id="FOWZ01000002">
    <property type="protein sequence ID" value="SFP11249.1"/>
    <property type="molecule type" value="Genomic_DNA"/>
</dbReference>
<dbReference type="SUPFAM" id="SSF54427">
    <property type="entry name" value="NTF2-like"/>
    <property type="match status" value="1"/>
</dbReference>
<dbReference type="RefSeq" id="WP_090479368.1">
    <property type="nucleotide sequence ID" value="NZ_FOWZ01000002.1"/>
</dbReference>
<protein>
    <recommendedName>
        <fullName evidence="1">DUF4440 domain-containing protein</fullName>
    </recommendedName>
</protein>
<dbReference type="OrthoDB" id="7564479at2"/>
<dbReference type="Pfam" id="PF14534">
    <property type="entry name" value="DUF4440"/>
    <property type="match status" value="1"/>
</dbReference>
<keyword evidence="3" id="KW-1185">Reference proteome</keyword>
<dbReference type="Proteomes" id="UP000199331">
    <property type="component" value="Unassembled WGS sequence"/>
</dbReference>
<dbReference type="InterPro" id="IPR027843">
    <property type="entry name" value="DUF4440"/>
</dbReference>
<evidence type="ECO:0000313" key="3">
    <source>
        <dbReference type="Proteomes" id="UP000199331"/>
    </source>
</evidence>
<dbReference type="Gene3D" id="3.10.450.50">
    <property type="match status" value="1"/>
</dbReference>
<dbReference type="AlphaFoldDB" id="A0A1I5MNV8"/>
<organism evidence="2 3">
    <name type="scientific">Qipengyuania nanhaisediminis</name>
    <dbReference type="NCBI Taxonomy" id="604088"/>
    <lineage>
        <taxon>Bacteria</taxon>
        <taxon>Pseudomonadati</taxon>
        <taxon>Pseudomonadota</taxon>
        <taxon>Alphaproteobacteria</taxon>
        <taxon>Sphingomonadales</taxon>
        <taxon>Erythrobacteraceae</taxon>
        <taxon>Qipengyuania</taxon>
    </lineage>
</organism>
<feature type="domain" description="DUF4440" evidence="1">
    <location>
        <begin position="8"/>
        <end position="117"/>
    </location>
</feature>
<gene>
    <name evidence="2" type="ORF">SAMN04488060_1473</name>
</gene>
<reference evidence="3" key="1">
    <citation type="submission" date="2016-10" db="EMBL/GenBank/DDBJ databases">
        <authorList>
            <person name="Varghese N."/>
            <person name="Submissions S."/>
        </authorList>
    </citation>
    <scope>NUCLEOTIDE SEQUENCE [LARGE SCALE GENOMIC DNA]</scope>
    <source>
        <strain evidence="3">CGMCC 1.7715</strain>
    </source>
</reference>
<evidence type="ECO:0000259" key="1">
    <source>
        <dbReference type="Pfam" id="PF14534"/>
    </source>
</evidence>